<sequence length="64" mass="7483">MRRALIIHKIRALLASGLAFTVPEIAQRVSCHRTAAYNCLAVMQRHGEVRRQRQEKFYVYRRAA</sequence>
<keyword evidence="2" id="KW-1185">Reference proteome</keyword>
<evidence type="ECO:0000313" key="1">
    <source>
        <dbReference type="EMBL" id="SMB89134.1"/>
    </source>
</evidence>
<proteinExistence type="predicted"/>
<dbReference type="STRING" id="695939.SAMN00790413_00282"/>
<dbReference type="GO" id="GO:0003677">
    <property type="term" value="F:DNA binding"/>
    <property type="evidence" value="ECO:0007669"/>
    <property type="project" value="InterPro"/>
</dbReference>
<dbReference type="AlphaFoldDB" id="A0A1W1V817"/>
<organism evidence="1 2">
    <name type="scientific">Deinococcus hopiensis KR-140</name>
    <dbReference type="NCBI Taxonomy" id="695939"/>
    <lineage>
        <taxon>Bacteria</taxon>
        <taxon>Thermotogati</taxon>
        <taxon>Deinococcota</taxon>
        <taxon>Deinococci</taxon>
        <taxon>Deinococcales</taxon>
        <taxon>Deinococcaceae</taxon>
        <taxon>Deinococcus</taxon>
    </lineage>
</organism>
<dbReference type="SUPFAM" id="SSF46785">
    <property type="entry name" value="Winged helix' DNA-binding domain"/>
    <property type="match status" value="1"/>
</dbReference>
<accession>A0A1W1V817</accession>
<dbReference type="Proteomes" id="UP000192582">
    <property type="component" value="Unassembled WGS sequence"/>
</dbReference>
<dbReference type="GO" id="GO:0006355">
    <property type="term" value="P:regulation of DNA-templated transcription"/>
    <property type="evidence" value="ECO:0007669"/>
    <property type="project" value="InterPro"/>
</dbReference>
<protein>
    <submittedName>
        <fullName evidence="1">Uncharacterized protein</fullName>
    </submittedName>
</protein>
<dbReference type="InterPro" id="IPR036388">
    <property type="entry name" value="WH-like_DNA-bd_sf"/>
</dbReference>
<dbReference type="Gene3D" id="1.10.10.10">
    <property type="entry name" value="Winged helix-like DNA-binding domain superfamily/Winged helix DNA-binding domain"/>
    <property type="match status" value="1"/>
</dbReference>
<gene>
    <name evidence="1" type="ORF">SAMN00790413_00282</name>
</gene>
<dbReference type="EMBL" id="FWWU01000009">
    <property type="protein sequence ID" value="SMB89134.1"/>
    <property type="molecule type" value="Genomic_DNA"/>
</dbReference>
<evidence type="ECO:0000313" key="2">
    <source>
        <dbReference type="Proteomes" id="UP000192582"/>
    </source>
</evidence>
<dbReference type="InterPro" id="IPR036390">
    <property type="entry name" value="WH_DNA-bd_sf"/>
</dbReference>
<name>A0A1W1V817_9DEIO</name>
<dbReference type="RefSeq" id="WP_084047980.1">
    <property type="nucleotide sequence ID" value="NZ_FWWU01000009.1"/>
</dbReference>
<reference evidence="1 2" key="1">
    <citation type="submission" date="2017-04" db="EMBL/GenBank/DDBJ databases">
        <authorList>
            <person name="Afonso C.L."/>
            <person name="Miller P.J."/>
            <person name="Scott M.A."/>
            <person name="Spackman E."/>
            <person name="Goraichik I."/>
            <person name="Dimitrov K.M."/>
            <person name="Suarez D.L."/>
            <person name="Swayne D.E."/>
        </authorList>
    </citation>
    <scope>NUCLEOTIDE SEQUENCE [LARGE SCALE GENOMIC DNA]</scope>
    <source>
        <strain evidence="1 2">KR-140</strain>
    </source>
</reference>